<dbReference type="Proteomes" id="UP000019486">
    <property type="component" value="Unassembled WGS sequence"/>
</dbReference>
<accession>W9GSS7</accession>
<evidence type="ECO:0000313" key="2">
    <source>
        <dbReference type="Proteomes" id="UP000019486"/>
    </source>
</evidence>
<keyword evidence="2" id="KW-1185">Reference proteome</keyword>
<dbReference type="AlphaFoldDB" id="W9GSS7"/>
<sequence>MISETNDADIFEISSYDYGNKTITGFNGVGAYGGDRLYISSDYYDDPEPVVREVSGKTIVSFSWKSDAGPVSQASYTIAKVGLMEEVDYFFN</sequence>
<gene>
    <name evidence="1" type="ORF">N825_37400</name>
</gene>
<protein>
    <submittedName>
        <fullName evidence="1">Uncharacterized protein</fullName>
    </submittedName>
</protein>
<name>W9GSS7_9PROT</name>
<reference evidence="1 2" key="1">
    <citation type="submission" date="2013-08" db="EMBL/GenBank/DDBJ databases">
        <title>The genome sequence of Skermanella stibiiresistens.</title>
        <authorList>
            <person name="Zhu W."/>
            <person name="Wang G."/>
        </authorList>
    </citation>
    <scope>NUCLEOTIDE SEQUENCE [LARGE SCALE GENOMIC DNA]</scope>
    <source>
        <strain evidence="1 2">SB22</strain>
    </source>
</reference>
<dbReference type="EMBL" id="AVFL01000078">
    <property type="protein sequence ID" value="EWY35711.1"/>
    <property type="molecule type" value="Genomic_DNA"/>
</dbReference>
<comment type="caution">
    <text evidence="1">The sequence shown here is derived from an EMBL/GenBank/DDBJ whole genome shotgun (WGS) entry which is preliminary data.</text>
</comment>
<proteinExistence type="predicted"/>
<evidence type="ECO:0000313" key="1">
    <source>
        <dbReference type="EMBL" id="EWY35711.1"/>
    </source>
</evidence>
<organism evidence="1 2">
    <name type="scientific">Skermanella stibiiresistens SB22</name>
    <dbReference type="NCBI Taxonomy" id="1385369"/>
    <lineage>
        <taxon>Bacteria</taxon>
        <taxon>Pseudomonadati</taxon>
        <taxon>Pseudomonadota</taxon>
        <taxon>Alphaproteobacteria</taxon>
        <taxon>Rhodospirillales</taxon>
        <taxon>Azospirillaceae</taxon>
        <taxon>Skermanella</taxon>
    </lineage>
</organism>
<dbReference type="RefSeq" id="WP_037462196.1">
    <property type="nucleotide sequence ID" value="NZ_AVFL01000078.1"/>
</dbReference>